<gene>
    <name evidence="1" type="ORF">LSAT_V11C900485780</name>
</gene>
<organism evidence="1 2">
    <name type="scientific">Lactuca sativa</name>
    <name type="common">Garden lettuce</name>
    <dbReference type="NCBI Taxonomy" id="4236"/>
    <lineage>
        <taxon>Eukaryota</taxon>
        <taxon>Viridiplantae</taxon>
        <taxon>Streptophyta</taxon>
        <taxon>Embryophyta</taxon>
        <taxon>Tracheophyta</taxon>
        <taxon>Spermatophyta</taxon>
        <taxon>Magnoliopsida</taxon>
        <taxon>eudicotyledons</taxon>
        <taxon>Gunneridae</taxon>
        <taxon>Pentapetalae</taxon>
        <taxon>asterids</taxon>
        <taxon>campanulids</taxon>
        <taxon>Asterales</taxon>
        <taxon>Asteraceae</taxon>
        <taxon>Cichorioideae</taxon>
        <taxon>Cichorieae</taxon>
        <taxon>Lactucinae</taxon>
        <taxon>Lactuca</taxon>
    </lineage>
</organism>
<reference evidence="1 2" key="1">
    <citation type="journal article" date="2017" name="Nat. Commun.">
        <title>Genome assembly with in vitro proximity ligation data and whole-genome triplication in lettuce.</title>
        <authorList>
            <person name="Reyes-Chin-Wo S."/>
            <person name="Wang Z."/>
            <person name="Yang X."/>
            <person name="Kozik A."/>
            <person name="Arikit S."/>
            <person name="Song C."/>
            <person name="Xia L."/>
            <person name="Froenicke L."/>
            <person name="Lavelle D.O."/>
            <person name="Truco M.J."/>
            <person name="Xia R."/>
            <person name="Zhu S."/>
            <person name="Xu C."/>
            <person name="Xu H."/>
            <person name="Xu X."/>
            <person name="Cox K."/>
            <person name="Korf I."/>
            <person name="Meyers B.C."/>
            <person name="Michelmore R.W."/>
        </authorList>
    </citation>
    <scope>NUCLEOTIDE SEQUENCE [LARGE SCALE GENOMIC DNA]</scope>
    <source>
        <strain evidence="2">cv. Salinas</strain>
        <tissue evidence="1">Seedlings</tissue>
    </source>
</reference>
<dbReference type="Gene3D" id="3.30.70.270">
    <property type="match status" value="1"/>
</dbReference>
<dbReference type="AlphaFoldDB" id="A0A9R1WUY0"/>
<proteinExistence type="predicted"/>
<dbReference type="CDD" id="cd01647">
    <property type="entry name" value="RT_LTR"/>
    <property type="match status" value="1"/>
</dbReference>
<evidence type="ECO:0000313" key="2">
    <source>
        <dbReference type="Proteomes" id="UP000235145"/>
    </source>
</evidence>
<dbReference type="Gene3D" id="3.10.10.10">
    <property type="entry name" value="HIV Type 1 Reverse Transcriptase, subunit A, domain 1"/>
    <property type="match status" value="2"/>
</dbReference>
<dbReference type="PANTHER" id="PTHR24559:SF453">
    <property type="entry name" value="NUCLEOTIDYLTRANSFERASE, RIBONUCLEASE H"/>
    <property type="match status" value="1"/>
</dbReference>
<dbReference type="SUPFAM" id="SSF56672">
    <property type="entry name" value="DNA/RNA polymerases"/>
    <property type="match status" value="1"/>
</dbReference>
<dbReference type="Proteomes" id="UP000235145">
    <property type="component" value="Unassembled WGS sequence"/>
</dbReference>
<dbReference type="InterPro" id="IPR053134">
    <property type="entry name" value="RNA-dir_DNA_polymerase"/>
</dbReference>
<protein>
    <recommendedName>
        <fullName evidence="3">Reverse transcriptase domain-containing protein</fullName>
    </recommendedName>
</protein>
<dbReference type="InterPro" id="IPR043128">
    <property type="entry name" value="Rev_trsase/Diguanyl_cyclase"/>
</dbReference>
<evidence type="ECO:0000313" key="1">
    <source>
        <dbReference type="EMBL" id="KAJ0188526.1"/>
    </source>
</evidence>
<dbReference type="PANTHER" id="PTHR24559">
    <property type="entry name" value="TRANSPOSON TY3-I GAG-POL POLYPROTEIN"/>
    <property type="match status" value="1"/>
</dbReference>
<name>A0A9R1WUY0_LACSA</name>
<keyword evidence="2" id="KW-1185">Reference proteome</keyword>
<accession>A0A9R1WUY0</accession>
<dbReference type="EMBL" id="NBSK02000009">
    <property type="protein sequence ID" value="KAJ0188526.1"/>
    <property type="molecule type" value="Genomic_DNA"/>
</dbReference>
<dbReference type="InterPro" id="IPR043502">
    <property type="entry name" value="DNA/RNA_pol_sf"/>
</dbReference>
<comment type="caution">
    <text evidence="1">The sequence shown here is derived from an EMBL/GenBank/DDBJ whole genome shotgun (WGS) entry which is preliminary data.</text>
</comment>
<sequence>MVTEKLNRRHPILPITLSSFALVRPCSTSNFVIAFSNASLNLFFRILSLTNSLSSCERNWSTFEGVHPKKQNRLEKSKLKNLVYVRFIANLMEKKKKRRKNRNMEVLLANHSLSAQERIIDCDDCDVDEVDPKTVDEALASGGELIVYGEGTRVGSEFCSAAKARQFIQHRCAEVPVVREFVDVFPEELPGVPPERQELSSQLHELLGKEFTRSRSSPWGAPILFVRKKDGLHRMCIDYRELNKLTGASWFSKIDLRSGYHQVRVREEDVEKTVLRTLRVLGDTVWAHQCASSVYGPDESGLQADSRLFGYCIHRRYLGVFQDSRATRGTSTGVIGSYETGTTIC</sequence>
<evidence type="ECO:0008006" key="3">
    <source>
        <dbReference type="Google" id="ProtNLM"/>
    </source>
</evidence>